<gene>
    <name evidence="7" type="ORF">LCGC14_2100270</name>
</gene>
<comment type="caution">
    <text evidence="7">The sequence shown here is derived from an EMBL/GenBank/DDBJ whole genome shotgun (WGS) entry which is preliminary data.</text>
</comment>
<evidence type="ECO:0000256" key="1">
    <source>
        <dbReference type="ARBA" id="ARBA00004141"/>
    </source>
</evidence>
<reference evidence="7" key="1">
    <citation type="journal article" date="2015" name="Nature">
        <title>Complex archaea that bridge the gap between prokaryotes and eukaryotes.</title>
        <authorList>
            <person name="Spang A."/>
            <person name="Saw J.H."/>
            <person name="Jorgensen S.L."/>
            <person name="Zaremba-Niedzwiedzka K."/>
            <person name="Martijn J."/>
            <person name="Lind A.E."/>
            <person name="van Eijk R."/>
            <person name="Schleper C."/>
            <person name="Guy L."/>
            <person name="Ettema T.J."/>
        </authorList>
    </citation>
    <scope>NUCLEOTIDE SEQUENCE</scope>
</reference>
<dbReference type="GO" id="GO:0016020">
    <property type="term" value="C:membrane"/>
    <property type="evidence" value="ECO:0007669"/>
    <property type="project" value="UniProtKB-SubCell"/>
</dbReference>
<proteinExistence type="predicted"/>
<dbReference type="AlphaFoldDB" id="A0A0F9EAA6"/>
<evidence type="ECO:0000256" key="4">
    <source>
        <dbReference type="ARBA" id="ARBA00023136"/>
    </source>
</evidence>
<protein>
    <recommendedName>
        <fullName evidence="6">O-antigen ligase-related domain-containing protein</fullName>
    </recommendedName>
</protein>
<accession>A0A0F9EAA6</accession>
<dbReference type="PANTHER" id="PTHR37422:SF23">
    <property type="entry name" value="TEICHURONIC ACID BIOSYNTHESIS PROTEIN TUAE"/>
    <property type="match status" value="1"/>
</dbReference>
<dbReference type="PANTHER" id="PTHR37422">
    <property type="entry name" value="TEICHURONIC ACID BIOSYNTHESIS PROTEIN TUAE"/>
    <property type="match status" value="1"/>
</dbReference>
<comment type="subcellular location">
    <subcellularLocation>
        <location evidence="1">Membrane</location>
        <topology evidence="1">Multi-pass membrane protein</topology>
    </subcellularLocation>
</comment>
<feature type="transmembrane region" description="Helical" evidence="5">
    <location>
        <begin position="86"/>
        <end position="107"/>
    </location>
</feature>
<feature type="transmembrane region" description="Helical" evidence="5">
    <location>
        <begin position="47"/>
        <end position="66"/>
    </location>
</feature>
<dbReference type="EMBL" id="LAZR01025755">
    <property type="protein sequence ID" value="KKL70899.1"/>
    <property type="molecule type" value="Genomic_DNA"/>
</dbReference>
<dbReference type="InterPro" id="IPR007016">
    <property type="entry name" value="O-antigen_ligase-rel_domated"/>
</dbReference>
<evidence type="ECO:0000259" key="6">
    <source>
        <dbReference type="Pfam" id="PF04932"/>
    </source>
</evidence>
<evidence type="ECO:0000256" key="2">
    <source>
        <dbReference type="ARBA" id="ARBA00022692"/>
    </source>
</evidence>
<keyword evidence="4 5" id="KW-0472">Membrane</keyword>
<feature type="domain" description="O-antigen ligase-related" evidence="6">
    <location>
        <begin position="56"/>
        <end position="194"/>
    </location>
</feature>
<name>A0A0F9EAA6_9ZZZZ</name>
<keyword evidence="2 5" id="KW-0812">Transmembrane</keyword>
<dbReference type="Pfam" id="PF04932">
    <property type="entry name" value="Wzy_C"/>
    <property type="match status" value="1"/>
</dbReference>
<feature type="transmembrane region" description="Helical" evidence="5">
    <location>
        <begin position="20"/>
        <end position="40"/>
    </location>
</feature>
<sequence length="267" mass="29853">MLVFTVIIDPRLSAGFGNENFSTEWILMALPLVGYVVFGGERFERKMIVKIIALILFVLGLVYLFFNDSQLELVGLFSFMLCYFVWKRWWALAVIWVLVPLNIVLMWPELIPDGLMGSLGARAVFGINTASMWLDLPLFGHGFGSYNYEYPRYGMDHQALVNIGPKMALSNYIGAAHNEPLQLLAELGIVGFVLASLIVLAAVRKPRFPLATIWILAGLMLTGFPLQNPATALLATLCLAEISKYSRGYPRSLQRSLLERLYGAVRA</sequence>
<dbReference type="InterPro" id="IPR051533">
    <property type="entry name" value="WaaL-like"/>
</dbReference>
<keyword evidence="3 5" id="KW-1133">Transmembrane helix</keyword>
<evidence type="ECO:0000256" key="5">
    <source>
        <dbReference type="SAM" id="Phobius"/>
    </source>
</evidence>
<organism evidence="7">
    <name type="scientific">marine sediment metagenome</name>
    <dbReference type="NCBI Taxonomy" id="412755"/>
    <lineage>
        <taxon>unclassified sequences</taxon>
        <taxon>metagenomes</taxon>
        <taxon>ecological metagenomes</taxon>
    </lineage>
</organism>
<feature type="transmembrane region" description="Helical" evidence="5">
    <location>
        <begin position="119"/>
        <end position="139"/>
    </location>
</feature>
<evidence type="ECO:0000256" key="3">
    <source>
        <dbReference type="ARBA" id="ARBA00022989"/>
    </source>
</evidence>
<feature type="transmembrane region" description="Helical" evidence="5">
    <location>
        <begin position="183"/>
        <end position="203"/>
    </location>
</feature>
<feature type="non-terminal residue" evidence="7">
    <location>
        <position position="267"/>
    </location>
</feature>
<feature type="transmembrane region" description="Helical" evidence="5">
    <location>
        <begin position="210"/>
        <end position="227"/>
    </location>
</feature>
<evidence type="ECO:0000313" key="7">
    <source>
        <dbReference type="EMBL" id="KKL70899.1"/>
    </source>
</evidence>